<evidence type="ECO:0000256" key="2">
    <source>
        <dbReference type="ARBA" id="ARBA00022723"/>
    </source>
</evidence>
<dbReference type="RefSeq" id="WP_283766322.1">
    <property type="nucleotide sequence ID" value="NZ_JAQOSO010000037.1"/>
</dbReference>
<dbReference type="InterPro" id="IPR006620">
    <property type="entry name" value="Pro_4_hyd_alph"/>
</dbReference>
<gene>
    <name evidence="8" type="ORF">PMG25_07740</name>
</gene>
<reference evidence="8 9" key="1">
    <citation type="submission" date="2023-01" db="EMBL/GenBank/DDBJ databases">
        <title>Novel diversity within Roseofilum (Cyanobacteria; Desertifilaceae) from marine benthic mats with descriptions of four novel species.</title>
        <authorList>
            <person name="Wang Y."/>
            <person name="Berthold D.E."/>
            <person name="Hu J."/>
            <person name="Lefler F.W."/>
            <person name="Laughinghouse H.D. IV."/>
        </authorList>
    </citation>
    <scope>NUCLEOTIDE SEQUENCE [LARGE SCALE GENOMIC DNA]</scope>
    <source>
        <strain evidence="8 9">BLCC-M114</strain>
    </source>
</reference>
<name>A0ABT7B475_9CYAN</name>
<keyword evidence="5" id="KW-0560">Oxidoreductase</keyword>
<keyword evidence="4" id="KW-0223">Dioxygenase</keyword>
<keyword evidence="6" id="KW-0408">Iron</keyword>
<evidence type="ECO:0000256" key="5">
    <source>
        <dbReference type="ARBA" id="ARBA00023002"/>
    </source>
</evidence>
<feature type="domain" description="Fe2OG dioxygenase" evidence="7">
    <location>
        <begin position="194"/>
        <end position="307"/>
    </location>
</feature>
<dbReference type="InterPro" id="IPR044862">
    <property type="entry name" value="Pro_4_hyd_alph_FE2OG_OXY"/>
</dbReference>
<evidence type="ECO:0000256" key="1">
    <source>
        <dbReference type="ARBA" id="ARBA00001961"/>
    </source>
</evidence>
<protein>
    <submittedName>
        <fullName evidence="8">2OG-Fe(II) oxygenase</fullName>
    </submittedName>
</protein>
<dbReference type="InterPro" id="IPR005123">
    <property type="entry name" value="Oxoglu/Fe-dep_dioxygenase_dom"/>
</dbReference>
<dbReference type="EMBL" id="JAQOSO010000037">
    <property type="protein sequence ID" value="MDJ1173983.1"/>
    <property type="molecule type" value="Genomic_DNA"/>
</dbReference>
<dbReference type="Gene3D" id="2.60.120.620">
    <property type="entry name" value="q2cbj1_9rhob like domain"/>
    <property type="match status" value="1"/>
</dbReference>
<evidence type="ECO:0000259" key="7">
    <source>
        <dbReference type="PROSITE" id="PS51471"/>
    </source>
</evidence>
<evidence type="ECO:0000313" key="9">
    <source>
        <dbReference type="Proteomes" id="UP001235849"/>
    </source>
</evidence>
<evidence type="ECO:0000256" key="4">
    <source>
        <dbReference type="ARBA" id="ARBA00022964"/>
    </source>
</evidence>
<evidence type="ECO:0000256" key="3">
    <source>
        <dbReference type="ARBA" id="ARBA00022896"/>
    </source>
</evidence>
<dbReference type="PANTHER" id="PTHR12907">
    <property type="entry name" value="EGL NINE HOMOLOG-RELATED"/>
    <property type="match status" value="1"/>
</dbReference>
<comment type="cofactor">
    <cofactor evidence="1">
        <name>L-ascorbate</name>
        <dbReference type="ChEBI" id="CHEBI:38290"/>
    </cofactor>
</comment>
<dbReference type="PROSITE" id="PS51471">
    <property type="entry name" value="FE2OG_OXY"/>
    <property type="match status" value="1"/>
</dbReference>
<dbReference type="PANTHER" id="PTHR12907:SF26">
    <property type="entry name" value="HIF PROLYL HYDROXYLASE, ISOFORM C"/>
    <property type="match status" value="1"/>
</dbReference>
<evidence type="ECO:0000313" key="8">
    <source>
        <dbReference type="EMBL" id="MDJ1173983.1"/>
    </source>
</evidence>
<sequence length="309" mass="35032">MNTQPATATQTVKVTLLLAGGHQYTLSLPSNSPILVAVMKVLASQTGNTGNNGASASQLFQIPLNDDRQALCFPSHHLIGAVTEPPLYVQQKAQQKAQQMATPAPQPLAPVSNTITSRFVHLDHFLSDKDCDRLLKYVKKRQKDFTNTTTSTGEDDYRYSTVLYHFPEFSEMIIERIKGMMPEVLPQLDRPLFEPHDIEAQLTAHNDGHYFKLHNDNGSPDTASRELTYVYYFHNQPKNFTGGELLIYDSQIKNGYYAKADTYQTIEPRHNSIVFFLSRYLHEVLPVRCSSKKFTDSRFTINGWVRRSS</sequence>
<evidence type="ECO:0000256" key="6">
    <source>
        <dbReference type="ARBA" id="ARBA00023004"/>
    </source>
</evidence>
<keyword evidence="3" id="KW-0847">Vitamin C</keyword>
<dbReference type="SMART" id="SM00702">
    <property type="entry name" value="P4Hc"/>
    <property type="match status" value="1"/>
</dbReference>
<keyword evidence="9" id="KW-1185">Reference proteome</keyword>
<proteinExistence type="predicted"/>
<dbReference type="InterPro" id="IPR051559">
    <property type="entry name" value="HIF_prolyl_hydroxylases"/>
</dbReference>
<accession>A0ABT7B475</accession>
<comment type="caution">
    <text evidence="8">The sequence shown here is derived from an EMBL/GenBank/DDBJ whole genome shotgun (WGS) entry which is preliminary data.</text>
</comment>
<keyword evidence="2" id="KW-0479">Metal-binding</keyword>
<dbReference type="Pfam" id="PF13640">
    <property type="entry name" value="2OG-FeII_Oxy_3"/>
    <property type="match status" value="1"/>
</dbReference>
<organism evidence="8 9">
    <name type="scientific">Roseofilum capinflatum BLCC-M114</name>
    <dbReference type="NCBI Taxonomy" id="3022440"/>
    <lineage>
        <taxon>Bacteria</taxon>
        <taxon>Bacillati</taxon>
        <taxon>Cyanobacteriota</taxon>
        <taxon>Cyanophyceae</taxon>
        <taxon>Desertifilales</taxon>
        <taxon>Desertifilaceae</taxon>
        <taxon>Roseofilum</taxon>
        <taxon>Roseofilum capinflatum</taxon>
    </lineage>
</organism>
<dbReference type="Proteomes" id="UP001235849">
    <property type="component" value="Unassembled WGS sequence"/>
</dbReference>